<dbReference type="RefSeq" id="WP_191803213.1">
    <property type="nucleotide sequence ID" value="NZ_JACSPN010000013.1"/>
</dbReference>
<dbReference type="AlphaFoldDB" id="A0A9D5Z066"/>
<comment type="caution">
    <text evidence="3">The sequence shown here is derived from an EMBL/GenBank/DDBJ whole genome shotgun (WGS) entry which is preliminary data.</text>
</comment>
<dbReference type="Proteomes" id="UP000822993">
    <property type="component" value="Unassembled WGS sequence"/>
</dbReference>
<dbReference type="Gene3D" id="3.40.50.620">
    <property type="entry name" value="HUPs"/>
    <property type="match status" value="1"/>
</dbReference>
<proteinExistence type="predicted"/>
<accession>A0A9D5Z066</accession>
<name>A0A9D5Z066_9CELL</name>
<dbReference type="SUPFAM" id="SSF52402">
    <property type="entry name" value="Adenine nucleotide alpha hydrolases-like"/>
    <property type="match status" value="1"/>
</dbReference>
<evidence type="ECO:0000256" key="1">
    <source>
        <dbReference type="SAM" id="MobiDB-lite"/>
    </source>
</evidence>
<dbReference type="InterPro" id="IPR006016">
    <property type="entry name" value="UspA"/>
</dbReference>
<evidence type="ECO:0000259" key="2">
    <source>
        <dbReference type="Pfam" id="PF00582"/>
    </source>
</evidence>
<feature type="compositionally biased region" description="Basic and acidic residues" evidence="1">
    <location>
        <begin position="1"/>
        <end position="17"/>
    </location>
</feature>
<dbReference type="InterPro" id="IPR014729">
    <property type="entry name" value="Rossmann-like_a/b/a_fold"/>
</dbReference>
<keyword evidence="4" id="KW-1185">Reference proteome</keyword>
<dbReference type="CDD" id="cd00293">
    <property type="entry name" value="USP-like"/>
    <property type="match status" value="1"/>
</dbReference>
<dbReference type="Pfam" id="PF00582">
    <property type="entry name" value="Usp"/>
    <property type="match status" value="1"/>
</dbReference>
<reference evidence="3 4" key="1">
    <citation type="submission" date="2020-08" db="EMBL/GenBank/DDBJ databases">
        <title>A Genomic Blueprint of the Chicken Gut Microbiome.</title>
        <authorList>
            <person name="Gilroy R."/>
            <person name="Ravi A."/>
            <person name="Getino M."/>
            <person name="Pursley I."/>
            <person name="Horton D.L."/>
            <person name="Alikhan N.-F."/>
            <person name="Baker D."/>
            <person name="Gharbi K."/>
            <person name="Hall N."/>
            <person name="Watson M."/>
            <person name="Adriaenssens E.M."/>
            <person name="Foster-Nyarko E."/>
            <person name="Jarju S."/>
            <person name="Secka A."/>
            <person name="Antonio M."/>
            <person name="Oren A."/>
            <person name="Chaudhuri R."/>
            <person name="La Ragione R.M."/>
            <person name="Hildebrand F."/>
            <person name="Pallen M.J."/>
        </authorList>
    </citation>
    <scope>NUCLEOTIDE SEQUENCE [LARGE SCALE GENOMIC DNA]</scope>
    <source>
        <strain evidence="3 4">Sa1BUA8</strain>
    </source>
</reference>
<feature type="domain" description="UspA" evidence="2">
    <location>
        <begin position="32"/>
        <end position="177"/>
    </location>
</feature>
<protein>
    <submittedName>
        <fullName evidence="3">Universal stress protein</fullName>
    </submittedName>
</protein>
<evidence type="ECO:0000313" key="4">
    <source>
        <dbReference type="Proteomes" id="UP000822993"/>
    </source>
</evidence>
<gene>
    <name evidence="3" type="ORF">H9623_11215</name>
</gene>
<evidence type="ECO:0000313" key="3">
    <source>
        <dbReference type="EMBL" id="MBE7700869.1"/>
    </source>
</evidence>
<organism evidence="3 4">
    <name type="scientific">Oerskovia douganii</name>
    <dbReference type="NCBI Taxonomy" id="2762210"/>
    <lineage>
        <taxon>Bacteria</taxon>
        <taxon>Bacillati</taxon>
        <taxon>Actinomycetota</taxon>
        <taxon>Actinomycetes</taxon>
        <taxon>Micrococcales</taxon>
        <taxon>Cellulomonadaceae</taxon>
        <taxon>Oerskovia</taxon>
    </lineage>
</organism>
<feature type="region of interest" description="Disordered" evidence="1">
    <location>
        <begin position="1"/>
        <end position="26"/>
    </location>
</feature>
<dbReference type="EMBL" id="JACSPN010000013">
    <property type="protein sequence ID" value="MBE7700869.1"/>
    <property type="molecule type" value="Genomic_DNA"/>
</dbReference>
<sequence>MAADTRDEDRPETRPADRPVPLTAVPPAGPPVVVGVSPGQPDVVLVEAARFAGRFGGELVCAHVVAGRFAVSERPDGSVVSASIDPDYDDEREQDLEPALVEHLAAVLGPTGVRWSTRLLVGDTADALGRLADTLDAAMVVVGAHRHGLARGVQELFNRSVAVHLAHRQVRPVVVVPVRATDRHGQGVG</sequence>